<dbReference type="PANTHER" id="PTHR33332">
    <property type="entry name" value="REVERSE TRANSCRIPTASE DOMAIN-CONTAINING PROTEIN"/>
    <property type="match status" value="1"/>
</dbReference>
<reference evidence="2 3" key="1">
    <citation type="submission" date="2017-12" db="EMBL/GenBank/DDBJ databases">
        <title>Hemimetabolous genomes reveal molecular basis of termite eusociality.</title>
        <authorList>
            <person name="Harrison M.C."/>
            <person name="Jongepier E."/>
            <person name="Robertson H.M."/>
            <person name="Arning N."/>
            <person name="Bitard-Feildel T."/>
            <person name="Chao H."/>
            <person name="Childers C.P."/>
            <person name="Dinh H."/>
            <person name="Doddapaneni H."/>
            <person name="Dugan S."/>
            <person name="Gowin J."/>
            <person name="Greiner C."/>
            <person name="Han Y."/>
            <person name="Hu H."/>
            <person name="Hughes D.S.T."/>
            <person name="Huylmans A.-K."/>
            <person name="Kemena C."/>
            <person name="Kremer L.P.M."/>
            <person name="Lee S.L."/>
            <person name="Lopez-Ezquerra A."/>
            <person name="Mallet L."/>
            <person name="Monroy-Kuhn J.M."/>
            <person name="Moser A."/>
            <person name="Murali S.C."/>
            <person name="Muzny D.M."/>
            <person name="Otani S."/>
            <person name="Piulachs M.-D."/>
            <person name="Poelchau M."/>
            <person name="Qu J."/>
            <person name="Schaub F."/>
            <person name="Wada-Katsumata A."/>
            <person name="Worley K.C."/>
            <person name="Xie Q."/>
            <person name="Ylla G."/>
            <person name="Poulsen M."/>
            <person name="Gibbs R.A."/>
            <person name="Schal C."/>
            <person name="Richards S."/>
            <person name="Belles X."/>
            <person name="Korb J."/>
            <person name="Bornberg-Bauer E."/>
        </authorList>
    </citation>
    <scope>NUCLEOTIDE SEQUENCE [LARGE SCALE GENOMIC DNA]</scope>
    <source>
        <tissue evidence="2">Whole body</tissue>
    </source>
</reference>
<dbReference type="EMBL" id="NEVH01013200">
    <property type="protein sequence ID" value="PNF30002.1"/>
    <property type="molecule type" value="Genomic_DNA"/>
</dbReference>
<organism evidence="2 3">
    <name type="scientific">Cryptotermes secundus</name>
    <dbReference type="NCBI Taxonomy" id="105785"/>
    <lineage>
        <taxon>Eukaryota</taxon>
        <taxon>Metazoa</taxon>
        <taxon>Ecdysozoa</taxon>
        <taxon>Arthropoda</taxon>
        <taxon>Hexapoda</taxon>
        <taxon>Insecta</taxon>
        <taxon>Pterygota</taxon>
        <taxon>Neoptera</taxon>
        <taxon>Polyneoptera</taxon>
        <taxon>Dictyoptera</taxon>
        <taxon>Blattodea</taxon>
        <taxon>Blattoidea</taxon>
        <taxon>Termitoidae</taxon>
        <taxon>Kalotermitidae</taxon>
        <taxon>Cryptotermitinae</taxon>
        <taxon>Cryptotermes</taxon>
    </lineage>
</organism>
<dbReference type="STRING" id="105785.A0A2J7QN32"/>
<accession>A0A2J7QN32</accession>
<keyword evidence="1" id="KW-1133">Transmembrane helix</keyword>
<evidence type="ECO:0000313" key="3">
    <source>
        <dbReference type="Proteomes" id="UP000235965"/>
    </source>
</evidence>
<evidence type="ECO:0000256" key="1">
    <source>
        <dbReference type="SAM" id="Phobius"/>
    </source>
</evidence>
<feature type="transmembrane region" description="Helical" evidence="1">
    <location>
        <begin position="239"/>
        <end position="261"/>
    </location>
</feature>
<evidence type="ECO:0000313" key="2">
    <source>
        <dbReference type="EMBL" id="PNF30002.1"/>
    </source>
</evidence>
<keyword evidence="1" id="KW-0812">Transmembrane</keyword>
<dbReference type="Proteomes" id="UP000235965">
    <property type="component" value="Unassembled WGS sequence"/>
</dbReference>
<gene>
    <name evidence="2" type="ORF">B7P43_G06208</name>
</gene>
<comment type="caution">
    <text evidence="2">The sequence shown here is derived from an EMBL/GenBank/DDBJ whole genome shotgun (WGS) entry which is preliminary data.</text>
</comment>
<protein>
    <submittedName>
        <fullName evidence="2">Uncharacterized protein</fullName>
    </submittedName>
</protein>
<keyword evidence="1" id="KW-0472">Membrane</keyword>
<name>A0A2J7QN32_9NEOP</name>
<dbReference type="InParanoid" id="A0A2J7QN32"/>
<dbReference type="AlphaFoldDB" id="A0A2J7QN32"/>
<feature type="transmembrane region" description="Helical" evidence="1">
    <location>
        <begin position="172"/>
        <end position="192"/>
    </location>
</feature>
<proteinExistence type="predicted"/>
<keyword evidence="3" id="KW-1185">Reference proteome</keyword>
<feature type="transmembrane region" description="Helical" evidence="1">
    <location>
        <begin position="147"/>
        <end position="166"/>
    </location>
</feature>
<sequence length="273" mass="31466">MKLNIAKTRVVSYTRKTNFLSYEYQLCHAIITCTSCIKDLGVLFYSKLHFHTHVNYIFSECIKLLGLIRSITYRFSSMESLYVLYFTLVRSKLEYASVVWNSITSTDANKLERIQQKFASVCFYTDALEKLSLQSLHKRRHHLDAPFLFRSFVVLNPGLLFGKMLAFVFLPAILGTSHCLVFVPLINTALLLGAPMLPTRWVKILTYLQSEQFLSMTLNLKLLIIFVNDTLKITCVYVVLFYCSLVLTLTLIFLGIIINLLSLCRLSNFVFVF</sequence>